<organism evidence="1 2">
    <name type="scientific">Candidatus Dojkabacteria bacterium</name>
    <dbReference type="NCBI Taxonomy" id="2099670"/>
    <lineage>
        <taxon>Bacteria</taxon>
        <taxon>Candidatus Dojkabacteria</taxon>
    </lineage>
</organism>
<gene>
    <name evidence="1" type="ORF">KC669_05140</name>
</gene>
<evidence type="ECO:0000313" key="1">
    <source>
        <dbReference type="EMBL" id="MCA9387389.1"/>
    </source>
</evidence>
<evidence type="ECO:0000313" key="2">
    <source>
        <dbReference type="Proteomes" id="UP000714915"/>
    </source>
</evidence>
<proteinExistence type="predicted"/>
<name>A0A955LC26_9BACT</name>
<accession>A0A955LC26</accession>
<dbReference type="EMBL" id="JAGQLF010000111">
    <property type="protein sequence ID" value="MCA9387389.1"/>
    <property type="molecule type" value="Genomic_DNA"/>
</dbReference>
<reference evidence="1" key="1">
    <citation type="submission" date="2020-04" db="EMBL/GenBank/DDBJ databases">
        <authorList>
            <person name="Zhang T."/>
        </authorList>
    </citation>
    <scope>NUCLEOTIDE SEQUENCE</scope>
    <source>
        <strain evidence="1">HKST-UBA09</strain>
    </source>
</reference>
<protein>
    <submittedName>
        <fullName evidence="1">Uncharacterized protein</fullName>
    </submittedName>
</protein>
<reference evidence="1" key="2">
    <citation type="journal article" date="2021" name="Microbiome">
        <title>Successional dynamics and alternative stable states in a saline activated sludge microbial community over 9 years.</title>
        <authorList>
            <person name="Wang Y."/>
            <person name="Ye J."/>
            <person name="Ju F."/>
            <person name="Liu L."/>
            <person name="Boyd J.A."/>
            <person name="Deng Y."/>
            <person name="Parks D.H."/>
            <person name="Jiang X."/>
            <person name="Yin X."/>
            <person name="Woodcroft B.J."/>
            <person name="Tyson G.W."/>
            <person name="Hugenholtz P."/>
            <person name="Polz M.F."/>
            <person name="Zhang T."/>
        </authorList>
    </citation>
    <scope>NUCLEOTIDE SEQUENCE</scope>
    <source>
        <strain evidence="1">HKST-UBA09</strain>
    </source>
</reference>
<dbReference type="AlphaFoldDB" id="A0A955LC26"/>
<dbReference type="Proteomes" id="UP000714915">
    <property type="component" value="Unassembled WGS sequence"/>
</dbReference>
<comment type="caution">
    <text evidence="1">The sequence shown here is derived from an EMBL/GenBank/DDBJ whole genome shotgun (WGS) entry which is preliminary data.</text>
</comment>
<sequence length="142" mass="15881">MEEQDAPSNTIPTLRRPQQLNIIYNNRPLFYTQEELSNTYARFSIRPGSSDPILSIQYTVNGYADGSVQIMSNDLAINHIGLEVLRSPIIRMVRDLLDQTPLTEGTLLKSNSNIEGLNSIIEQSIRNIADDSSVTESPQTES</sequence>